<evidence type="ECO:0000259" key="7">
    <source>
        <dbReference type="Pfam" id="PF00248"/>
    </source>
</evidence>
<dbReference type="Proteomes" id="UP001175271">
    <property type="component" value="Unassembled WGS sequence"/>
</dbReference>
<dbReference type="InterPro" id="IPR036812">
    <property type="entry name" value="NAD(P)_OxRdtase_dom_sf"/>
</dbReference>
<name>A0AA39I5U8_9BILA</name>
<evidence type="ECO:0000256" key="2">
    <source>
        <dbReference type="ARBA" id="ARBA00022857"/>
    </source>
</evidence>
<dbReference type="PANTHER" id="PTHR43827:SF3">
    <property type="entry name" value="NADP-DEPENDENT OXIDOREDUCTASE DOMAIN-CONTAINING PROTEIN"/>
    <property type="match status" value="1"/>
</dbReference>
<evidence type="ECO:0000256" key="4">
    <source>
        <dbReference type="PIRSR" id="PIRSR000097-1"/>
    </source>
</evidence>
<dbReference type="PRINTS" id="PR00069">
    <property type="entry name" value="ALDKETRDTASE"/>
</dbReference>
<evidence type="ECO:0000256" key="5">
    <source>
        <dbReference type="PIRSR" id="PIRSR000097-2"/>
    </source>
</evidence>
<dbReference type="PROSITE" id="PS00798">
    <property type="entry name" value="ALDOKETO_REDUCTASE_1"/>
    <property type="match status" value="1"/>
</dbReference>
<dbReference type="InterPro" id="IPR020471">
    <property type="entry name" value="AKR"/>
</dbReference>
<dbReference type="GO" id="GO:0016616">
    <property type="term" value="F:oxidoreductase activity, acting on the CH-OH group of donors, NAD or NADP as acceptor"/>
    <property type="evidence" value="ECO:0007669"/>
    <property type="project" value="UniProtKB-ARBA"/>
</dbReference>
<keyword evidence="9" id="KW-1185">Reference proteome</keyword>
<sequence length="264" mass="30223">MENTAAEYVAQRMPNIGIGTFQMRSESVLYDVIRKGLAMGYRLIDTAQCYGNEPMIGRILKRVLDSESTEYVNLKRSDIFITSKISPANQGKEKVQKSVQRSLERLQTEYLDLVLVHWPDVKRGWSWNVFTRRELFEYARVLPAVNQYEYHPFFAETNLLDFCKQNGIHFQAYSSFGSPQGVHNLFNGSQIIANAQKRNISVAQFLLAWSLNQGISVLPRTRNLDHLAANWKSQEVKLSTEEIESVRCGQNASTKYCWNPSSVA</sequence>
<feature type="active site" description="Proton donor" evidence="4">
    <location>
        <position position="50"/>
    </location>
</feature>
<feature type="site" description="Lowers pKa of active site Tyr" evidence="6">
    <location>
        <position position="84"/>
    </location>
</feature>
<comment type="similarity">
    <text evidence="1">Belongs to the aldo/keto reductase family.</text>
</comment>
<dbReference type="PIRSF" id="PIRSF000097">
    <property type="entry name" value="AKR"/>
    <property type="match status" value="1"/>
</dbReference>
<accession>A0AA39I5U8</accession>
<evidence type="ECO:0000256" key="3">
    <source>
        <dbReference type="ARBA" id="ARBA00023002"/>
    </source>
</evidence>
<dbReference type="EMBL" id="JAUCMV010000002">
    <property type="protein sequence ID" value="KAK0417630.1"/>
    <property type="molecule type" value="Genomic_DNA"/>
</dbReference>
<organism evidence="8 9">
    <name type="scientific">Steinernema hermaphroditum</name>
    <dbReference type="NCBI Taxonomy" id="289476"/>
    <lineage>
        <taxon>Eukaryota</taxon>
        <taxon>Metazoa</taxon>
        <taxon>Ecdysozoa</taxon>
        <taxon>Nematoda</taxon>
        <taxon>Chromadorea</taxon>
        <taxon>Rhabditida</taxon>
        <taxon>Tylenchina</taxon>
        <taxon>Panagrolaimomorpha</taxon>
        <taxon>Strongyloidoidea</taxon>
        <taxon>Steinernematidae</taxon>
        <taxon>Steinernema</taxon>
    </lineage>
</organism>
<dbReference type="Gene3D" id="3.20.20.100">
    <property type="entry name" value="NADP-dependent oxidoreductase domain"/>
    <property type="match status" value="2"/>
</dbReference>
<evidence type="ECO:0000313" key="9">
    <source>
        <dbReference type="Proteomes" id="UP001175271"/>
    </source>
</evidence>
<feature type="binding site" evidence="5">
    <location>
        <position position="117"/>
    </location>
    <ligand>
        <name>substrate</name>
    </ligand>
</feature>
<dbReference type="SUPFAM" id="SSF51430">
    <property type="entry name" value="NAD(P)-linked oxidoreductase"/>
    <property type="match status" value="1"/>
</dbReference>
<evidence type="ECO:0000256" key="6">
    <source>
        <dbReference type="PIRSR" id="PIRSR000097-3"/>
    </source>
</evidence>
<keyword evidence="2" id="KW-0521">NADP</keyword>
<evidence type="ECO:0000256" key="1">
    <source>
        <dbReference type="ARBA" id="ARBA00007905"/>
    </source>
</evidence>
<comment type="caution">
    <text evidence="8">The sequence shown here is derived from an EMBL/GenBank/DDBJ whole genome shotgun (WGS) entry which is preliminary data.</text>
</comment>
<feature type="domain" description="NADP-dependent oxidoreductase" evidence="7">
    <location>
        <begin position="141"/>
        <end position="246"/>
    </location>
</feature>
<keyword evidence="3" id="KW-0560">Oxidoreductase</keyword>
<dbReference type="Pfam" id="PF00248">
    <property type="entry name" value="Aldo_ket_red"/>
    <property type="match status" value="2"/>
</dbReference>
<dbReference type="AlphaFoldDB" id="A0AA39I5U8"/>
<dbReference type="InterPro" id="IPR018170">
    <property type="entry name" value="Aldo/ket_reductase_CS"/>
</dbReference>
<dbReference type="PANTHER" id="PTHR43827">
    <property type="entry name" value="2,5-DIKETO-D-GLUCONIC ACID REDUCTASE"/>
    <property type="match status" value="1"/>
</dbReference>
<proteinExistence type="inferred from homology"/>
<dbReference type="InterPro" id="IPR023210">
    <property type="entry name" value="NADP_OxRdtase_dom"/>
</dbReference>
<protein>
    <recommendedName>
        <fullName evidence="7">NADP-dependent oxidoreductase domain-containing protein</fullName>
    </recommendedName>
</protein>
<evidence type="ECO:0000313" key="8">
    <source>
        <dbReference type="EMBL" id="KAK0417630.1"/>
    </source>
</evidence>
<feature type="domain" description="NADP-dependent oxidoreductase" evidence="7">
    <location>
        <begin position="16"/>
        <end position="121"/>
    </location>
</feature>
<gene>
    <name evidence="8" type="ORF">QR680_013119</name>
</gene>
<reference evidence="8" key="1">
    <citation type="submission" date="2023-06" db="EMBL/GenBank/DDBJ databases">
        <title>Genomic analysis of the entomopathogenic nematode Steinernema hermaphroditum.</title>
        <authorList>
            <person name="Schwarz E.M."/>
            <person name="Heppert J.K."/>
            <person name="Baniya A."/>
            <person name="Schwartz H.T."/>
            <person name="Tan C.-H."/>
            <person name="Antoshechkin I."/>
            <person name="Sternberg P.W."/>
            <person name="Goodrich-Blair H."/>
            <person name="Dillman A.R."/>
        </authorList>
    </citation>
    <scope>NUCLEOTIDE SEQUENCE</scope>
    <source>
        <strain evidence="8">PS9179</strain>
        <tissue evidence="8">Whole animal</tissue>
    </source>
</reference>